<organism evidence="4 5">
    <name type="scientific">Chaetoceros tenuissimus</name>
    <dbReference type="NCBI Taxonomy" id="426638"/>
    <lineage>
        <taxon>Eukaryota</taxon>
        <taxon>Sar</taxon>
        <taxon>Stramenopiles</taxon>
        <taxon>Ochrophyta</taxon>
        <taxon>Bacillariophyta</taxon>
        <taxon>Coscinodiscophyceae</taxon>
        <taxon>Chaetocerotophycidae</taxon>
        <taxon>Chaetocerotales</taxon>
        <taxon>Chaetocerotaceae</taxon>
        <taxon>Chaetoceros</taxon>
    </lineage>
</organism>
<comment type="caution">
    <text evidence="4">The sequence shown here is derived from an EMBL/GenBank/DDBJ whole genome shotgun (WGS) entry which is preliminary data.</text>
</comment>
<evidence type="ECO:0000313" key="4">
    <source>
        <dbReference type="EMBL" id="GFH51715.1"/>
    </source>
</evidence>
<feature type="compositionally biased region" description="Basic and acidic residues" evidence="2">
    <location>
        <begin position="7"/>
        <end position="31"/>
    </location>
</feature>
<dbReference type="PROSITE" id="PS50217">
    <property type="entry name" value="BZIP"/>
    <property type="match status" value="1"/>
</dbReference>
<keyword evidence="1" id="KW-0175">Coiled coil</keyword>
<feature type="compositionally biased region" description="Basic and acidic residues" evidence="2">
    <location>
        <begin position="173"/>
        <end position="186"/>
    </location>
</feature>
<dbReference type="InterPro" id="IPR004827">
    <property type="entry name" value="bZIP"/>
</dbReference>
<dbReference type="GO" id="GO:0003700">
    <property type="term" value="F:DNA-binding transcription factor activity"/>
    <property type="evidence" value="ECO:0007669"/>
    <property type="project" value="InterPro"/>
</dbReference>
<evidence type="ECO:0000256" key="1">
    <source>
        <dbReference type="SAM" id="Coils"/>
    </source>
</evidence>
<proteinExistence type="predicted"/>
<reference evidence="4 5" key="1">
    <citation type="journal article" date="2021" name="Sci. Rep.">
        <title>The genome of the diatom Chaetoceros tenuissimus carries an ancient integrated fragment of an extant virus.</title>
        <authorList>
            <person name="Hongo Y."/>
            <person name="Kimura K."/>
            <person name="Takaki Y."/>
            <person name="Yoshida Y."/>
            <person name="Baba S."/>
            <person name="Kobayashi G."/>
            <person name="Nagasaki K."/>
            <person name="Hano T."/>
            <person name="Tomaru Y."/>
        </authorList>
    </citation>
    <scope>NUCLEOTIDE SEQUENCE [LARGE SCALE GENOMIC DNA]</scope>
    <source>
        <strain evidence="4 5">NIES-3715</strain>
    </source>
</reference>
<feature type="compositionally biased region" description="Low complexity" evidence="2">
    <location>
        <begin position="134"/>
        <end position="148"/>
    </location>
</feature>
<dbReference type="AlphaFoldDB" id="A0AAD3CVC2"/>
<dbReference type="Gene3D" id="1.20.5.170">
    <property type="match status" value="1"/>
</dbReference>
<protein>
    <submittedName>
        <fullName evidence="4">BZIP transcription factor</fullName>
    </submittedName>
</protein>
<name>A0AAD3CVC2_9STRA</name>
<accession>A0AAD3CVC2</accession>
<dbReference type="Proteomes" id="UP001054902">
    <property type="component" value="Unassembled WGS sequence"/>
</dbReference>
<feature type="region of interest" description="Disordered" evidence="2">
    <location>
        <begin position="134"/>
        <end position="186"/>
    </location>
</feature>
<gene>
    <name evidence="4" type="ORF">CTEN210_08191</name>
</gene>
<feature type="coiled-coil region" evidence="1">
    <location>
        <begin position="40"/>
        <end position="74"/>
    </location>
</feature>
<evidence type="ECO:0000259" key="3">
    <source>
        <dbReference type="PROSITE" id="PS50217"/>
    </source>
</evidence>
<sequence>MADDEEKNSSEDTKEMKRRERLEQNRISARESRKRKKTMIEELQRTVIGLSRDNKDLNDRNETLRRQLMELGTKYPQFVPLHAIMGGSMAGFPQPMPGQGVQNGMPMMAQAAVQQAQGGQPQPDVQQQFQQQFQQMQQMQMQALQQQQPVSNTATAPPPLVNGMGQEVSQGKAESKEAPKEETPQV</sequence>
<evidence type="ECO:0000256" key="2">
    <source>
        <dbReference type="SAM" id="MobiDB-lite"/>
    </source>
</evidence>
<dbReference type="InterPro" id="IPR046347">
    <property type="entry name" value="bZIP_sf"/>
</dbReference>
<dbReference type="PROSITE" id="PS00036">
    <property type="entry name" value="BZIP_BASIC"/>
    <property type="match status" value="1"/>
</dbReference>
<dbReference type="Pfam" id="PF00170">
    <property type="entry name" value="bZIP_1"/>
    <property type="match status" value="1"/>
</dbReference>
<dbReference type="SUPFAM" id="SSF57959">
    <property type="entry name" value="Leucine zipper domain"/>
    <property type="match status" value="1"/>
</dbReference>
<dbReference type="EMBL" id="BLLK01000045">
    <property type="protein sequence ID" value="GFH51715.1"/>
    <property type="molecule type" value="Genomic_DNA"/>
</dbReference>
<feature type="region of interest" description="Disordered" evidence="2">
    <location>
        <begin position="1"/>
        <end position="40"/>
    </location>
</feature>
<feature type="domain" description="BZIP" evidence="3">
    <location>
        <begin position="15"/>
        <end position="71"/>
    </location>
</feature>
<dbReference type="CDD" id="cd14687">
    <property type="entry name" value="bZIP_ATF2"/>
    <property type="match status" value="1"/>
</dbReference>
<dbReference type="SMART" id="SM00338">
    <property type="entry name" value="BRLZ"/>
    <property type="match status" value="1"/>
</dbReference>
<evidence type="ECO:0000313" key="5">
    <source>
        <dbReference type="Proteomes" id="UP001054902"/>
    </source>
</evidence>
<keyword evidence="5" id="KW-1185">Reference proteome</keyword>